<feature type="signal peptide" evidence="2">
    <location>
        <begin position="1"/>
        <end position="25"/>
    </location>
</feature>
<dbReference type="RefSeq" id="WP_037503396.1">
    <property type="nucleotide sequence ID" value="NZ_JJMU01000067.1"/>
</dbReference>
<reference evidence="3 4" key="2">
    <citation type="journal article" date="2015" name="PLoS ONE">
        <title>Whole-Genome Optical Mapping and Finished Genome Sequence of Sphingobacterium deserti sp. nov., a New Species Isolated from the Western Desert of China.</title>
        <authorList>
            <person name="Teng C."/>
            <person name="Zhou Z."/>
            <person name="Molnar I."/>
            <person name="Li X."/>
            <person name="Tang R."/>
            <person name="Chen M."/>
            <person name="Wang L."/>
            <person name="Su S."/>
            <person name="Zhang W."/>
            <person name="Lin M."/>
        </authorList>
    </citation>
    <scope>NUCLEOTIDE SEQUENCE [LARGE SCALE GENOMIC DNA]</scope>
    <source>
        <strain evidence="4">ACCC05744</strain>
    </source>
</reference>
<proteinExistence type="predicted"/>
<sequence length="271" mass="30584">MKLRPFSLCCIITVFAATSCSTNEAKNSDKASNPKLLNEKNVSKKIDVKSSSMRYTILTEEISKSGDKVLYEAKVILDESNVNQDNDLRVLAQGIHDSIVAKHQDRVGGNPNVFNIQIFSSLEHANSGLAQWIAQLTKARNDEFPTVATNPTPNQSDSEKNSLETMTGKTLDQRKKIWNEMIEGQDRALYLAEKKYPITLKSVDALNSKALEAQRIIARQNMDANYEYEQQLNDQFETALLKKHAITKDVLSKIINEGEDYNWPIPIKKSY</sequence>
<reference evidence="4" key="1">
    <citation type="submission" date="2014-04" db="EMBL/GenBank/DDBJ databases">
        <title>Whole-Genome optical mapping and complete genome sequence of Sphingobacterium deserti sp. nov., a new spaces isolated from desert in the west of China.</title>
        <authorList>
            <person name="Teng C."/>
            <person name="Zhou Z."/>
            <person name="Li X."/>
            <person name="Chen M."/>
            <person name="Lin M."/>
            <person name="Wang L."/>
            <person name="Su S."/>
            <person name="Zhang C."/>
            <person name="Zhang W."/>
        </authorList>
    </citation>
    <scope>NUCLEOTIDE SEQUENCE [LARGE SCALE GENOMIC DNA]</scope>
    <source>
        <strain evidence="4">ACCC05744</strain>
    </source>
</reference>
<name>A0A0B8T1C3_9SPHI</name>
<keyword evidence="4" id="KW-1185">Reference proteome</keyword>
<comment type="caution">
    <text evidence="3">The sequence shown here is derived from an EMBL/GenBank/DDBJ whole genome shotgun (WGS) entry which is preliminary data.</text>
</comment>
<dbReference type="PATRIC" id="fig|1229276.3.peg.3887"/>
<evidence type="ECO:0008006" key="5">
    <source>
        <dbReference type="Google" id="ProtNLM"/>
    </source>
</evidence>
<evidence type="ECO:0000256" key="2">
    <source>
        <dbReference type="SAM" id="SignalP"/>
    </source>
</evidence>
<gene>
    <name evidence="3" type="ORF">DI53_3758</name>
</gene>
<feature type="region of interest" description="Disordered" evidence="1">
    <location>
        <begin position="145"/>
        <end position="167"/>
    </location>
</feature>
<dbReference type="PROSITE" id="PS51257">
    <property type="entry name" value="PROKAR_LIPOPROTEIN"/>
    <property type="match status" value="1"/>
</dbReference>
<dbReference type="AlphaFoldDB" id="A0A0B8T1C3"/>
<organism evidence="3 4">
    <name type="scientific">Sphingobacterium deserti</name>
    <dbReference type="NCBI Taxonomy" id="1229276"/>
    <lineage>
        <taxon>Bacteria</taxon>
        <taxon>Pseudomonadati</taxon>
        <taxon>Bacteroidota</taxon>
        <taxon>Sphingobacteriia</taxon>
        <taxon>Sphingobacteriales</taxon>
        <taxon>Sphingobacteriaceae</taxon>
        <taxon>Sphingobacterium</taxon>
    </lineage>
</organism>
<evidence type="ECO:0000313" key="4">
    <source>
        <dbReference type="Proteomes" id="UP000031802"/>
    </source>
</evidence>
<dbReference type="STRING" id="1229276.DI53_3758"/>
<feature type="chain" id="PRO_5002124342" description="Lipoprotein" evidence="2">
    <location>
        <begin position="26"/>
        <end position="271"/>
    </location>
</feature>
<evidence type="ECO:0000313" key="3">
    <source>
        <dbReference type="EMBL" id="KGE12493.1"/>
    </source>
</evidence>
<dbReference type="EMBL" id="JJMU01000067">
    <property type="protein sequence ID" value="KGE12493.1"/>
    <property type="molecule type" value="Genomic_DNA"/>
</dbReference>
<accession>A0A0B8T1C3</accession>
<keyword evidence="2" id="KW-0732">Signal</keyword>
<feature type="compositionally biased region" description="Polar residues" evidence="1">
    <location>
        <begin position="147"/>
        <end position="156"/>
    </location>
</feature>
<dbReference type="OrthoDB" id="699875at2"/>
<evidence type="ECO:0000256" key="1">
    <source>
        <dbReference type="SAM" id="MobiDB-lite"/>
    </source>
</evidence>
<protein>
    <recommendedName>
        <fullName evidence="5">Lipoprotein</fullName>
    </recommendedName>
</protein>
<dbReference type="Proteomes" id="UP000031802">
    <property type="component" value="Unassembled WGS sequence"/>
</dbReference>